<dbReference type="SMART" id="SM00595">
    <property type="entry name" value="MADF"/>
    <property type="match status" value="1"/>
</dbReference>
<dbReference type="eggNOG" id="ENOG502SDRG">
    <property type="taxonomic scope" value="Eukaryota"/>
</dbReference>
<dbReference type="InParanoid" id="A0A212FAX7"/>
<evidence type="ECO:0000256" key="1">
    <source>
        <dbReference type="SAM" id="MobiDB-lite"/>
    </source>
</evidence>
<comment type="caution">
    <text evidence="3">The sequence shown here is derived from an EMBL/GenBank/DDBJ whole genome shotgun (WGS) entry which is preliminary data.</text>
</comment>
<dbReference type="Proteomes" id="UP000007151">
    <property type="component" value="Unassembled WGS sequence"/>
</dbReference>
<dbReference type="EMBL" id="AGBW02009414">
    <property type="protein sequence ID" value="OWR50880.1"/>
    <property type="molecule type" value="Genomic_DNA"/>
</dbReference>
<evidence type="ECO:0000313" key="4">
    <source>
        <dbReference type="Proteomes" id="UP000007151"/>
    </source>
</evidence>
<gene>
    <name evidence="3" type="ORF">KGM_213200</name>
</gene>
<accession>A0A212FAX7</accession>
<keyword evidence="4" id="KW-1185">Reference proteome</keyword>
<name>A0A212FAX7_DANPL</name>
<organism evidence="3 4">
    <name type="scientific">Danaus plexippus plexippus</name>
    <dbReference type="NCBI Taxonomy" id="278856"/>
    <lineage>
        <taxon>Eukaryota</taxon>
        <taxon>Metazoa</taxon>
        <taxon>Ecdysozoa</taxon>
        <taxon>Arthropoda</taxon>
        <taxon>Hexapoda</taxon>
        <taxon>Insecta</taxon>
        <taxon>Pterygota</taxon>
        <taxon>Neoptera</taxon>
        <taxon>Endopterygota</taxon>
        <taxon>Lepidoptera</taxon>
        <taxon>Glossata</taxon>
        <taxon>Ditrysia</taxon>
        <taxon>Papilionoidea</taxon>
        <taxon>Nymphalidae</taxon>
        <taxon>Danainae</taxon>
        <taxon>Danaini</taxon>
        <taxon>Danaina</taxon>
        <taxon>Danaus</taxon>
        <taxon>Danaus</taxon>
    </lineage>
</organism>
<dbReference type="InterPro" id="IPR006578">
    <property type="entry name" value="MADF-dom"/>
</dbReference>
<feature type="compositionally biased region" description="Acidic residues" evidence="1">
    <location>
        <begin position="113"/>
        <end position="129"/>
    </location>
</feature>
<dbReference type="KEGG" id="dpl:KGM_213200"/>
<dbReference type="STRING" id="278856.A0A212FAX7"/>
<dbReference type="Pfam" id="PF10545">
    <property type="entry name" value="MADF_DNA_bdg"/>
    <property type="match status" value="1"/>
</dbReference>
<feature type="region of interest" description="Disordered" evidence="1">
    <location>
        <begin position="91"/>
        <end position="132"/>
    </location>
</feature>
<reference evidence="3 4" key="1">
    <citation type="journal article" date="2011" name="Cell">
        <title>The monarch butterfly genome yields insights into long-distance migration.</title>
        <authorList>
            <person name="Zhan S."/>
            <person name="Merlin C."/>
            <person name="Boore J.L."/>
            <person name="Reppert S.M."/>
        </authorList>
    </citation>
    <scope>NUCLEOTIDE SEQUENCE [LARGE SCALE GENOMIC DNA]</scope>
    <source>
        <strain evidence="3">F-2</strain>
    </source>
</reference>
<feature type="domain" description="MADF" evidence="2">
    <location>
        <begin position="10"/>
        <end position="93"/>
    </location>
</feature>
<sequence>MEWTNDQIIHLVNEYRNKPMLWDPGHDMYRTQSIKYEAWCDIAETFQCEITDLRKKINSIFASHRREKAKVRAGGRSNWFLYNHMSFLPSHVENDDSAEPSGKKTRSKRREIEEEEKETTEEEYDQEDDAPIHIIVKEETDVERTPQKTNQGKPRLRRVVKKRVAKDGERSQLLRRKVIKRAEYKKDECDTFGEYIASSLRKHDERTRSMIKQAINNILFEQEMKKYSGGGHYVLLSGIEDSNPLVIGDGGEK</sequence>
<dbReference type="AlphaFoldDB" id="A0A212FAX7"/>
<evidence type="ECO:0000259" key="2">
    <source>
        <dbReference type="PROSITE" id="PS51029"/>
    </source>
</evidence>
<dbReference type="PANTHER" id="PTHR21505">
    <property type="entry name" value="MADF DOMAIN-CONTAINING PROTEIN-RELATED"/>
    <property type="match status" value="1"/>
</dbReference>
<evidence type="ECO:0000313" key="3">
    <source>
        <dbReference type="EMBL" id="OWR50880.1"/>
    </source>
</evidence>
<protein>
    <recommendedName>
        <fullName evidence="2">MADF domain-containing protein</fullName>
    </recommendedName>
</protein>
<proteinExistence type="predicted"/>
<dbReference type="PANTHER" id="PTHR21505:SF12">
    <property type="entry name" value="MADF DOMAIN-CONTAINING PROTEIN-RELATED"/>
    <property type="match status" value="1"/>
</dbReference>
<dbReference type="PROSITE" id="PS51029">
    <property type="entry name" value="MADF"/>
    <property type="match status" value="1"/>
</dbReference>